<name>A0A318ZHC9_9EURO</name>
<organism evidence="1 2">
    <name type="scientific">Aspergillus saccharolyticus JOP 1030-1</name>
    <dbReference type="NCBI Taxonomy" id="1450539"/>
    <lineage>
        <taxon>Eukaryota</taxon>
        <taxon>Fungi</taxon>
        <taxon>Dikarya</taxon>
        <taxon>Ascomycota</taxon>
        <taxon>Pezizomycotina</taxon>
        <taxon>Eurotiomycetes</taxon>
        <taxon>Eurotiomycetidae</taxon>
        <taxon>Eurotiales</taxon>
        <taxon>Aspergillaceae</taxon>
        <taxon>Aspergillus</taxon>
        <taxon>Aspergillus subgen. Circumdati</taxon>
    </lineage>
</organism>
<gene>
    <name evidence="1" type="ORF">BP01DRAFT_393667</name>
</gene>
<accession>A0A318ZHC9</accession>
<reference evidence="1 2" key="1">
    <citation type="submission" date="2016-12" db="EMBL/GenBank/DDBJ databases">
        <title>The genomes of Aspergillus section Nigri reveals drivers in fungal speciation.</title>
        <authorList>
            <consortium name="DOE Joint Genome Institute"/>
            <person name="Vesth T.C."/>
            <person name="Nybo J."/>
            <person name="Theobald S."/>
            <person name="Brandl J."/>
            <person name="Frisvad J.C."/>
            <person name="Nielsen K.F."/>
            <person name="Lyhne E.K."/>
            <person name="Kogle M.E."/>
            <person name="Kuo A."/>
            <person name="Riley R."/>
            <person name="Clum A."/>
            <person name="Nolan M."/>
            <person name="Lipzen A."/>
            <person name="Salamov A."/>
            <person name="Henrissat B."/>
            <person name="Wiebenga A."/>
            <person name="De Vries R.P."/>
            <person name="Grigoriev I.V."/>
            <person name="Mortensen U.H."/>
            <person name="Andersen M.R."/>
            <person name="Baker S.E."/>
        </authorList>
    </citation>
    <scope>NUCLEOTIDE SEQUENCE [LARGE SCALE GENOMIC DNA]</scope>
    <source>
        <strain evidence="1 2">JOP 1030-1</strain>
    </source>
</reference>
<evidence type="ECO:0000313" key="2">
    <source>
        <dbReference type="Proteomes" id="UP000248349"/>
    </source>
</evidence>
<sequence>MFLRNRMSMHTEGMIHAQPVDACILIGASDKTVSVQTGNGMTVDVDVEARVRRMEVSEEAELAGRMAEREATGTLKGGGGEVECTAGAAARVSRVVCVSGR</sequence>
<protein>
    <submittedName>
        <fullName evidence="1">Uncharacterized protein</fullName>
    </submittedName>
</protein>
<dbReference type="OrthoDB" id="3851628at2759"/>
<proteinExistence type="predicted"/>
<dbReference type="GeneID" id="37079482"/>
<dbReference type="AlphaFoldDB" id="A0A318ZHC9"/>
<dbReference type="RefSeq" id="XP_025429072.1">
    <property type="nucleotide sequence ID" value="XM_025578253.1"/>
</dbReference>
<keyword evidence="2" id="KW-1185">Reference proteome</keyword>
<dbReference type="Proteomes" id="UP000248349">
    <property type="component" value="Unassembled WGS sequence"/>
</dbReference>
<dbReference type="EMBL" id="KZ821246">
    <property type="protein sequence ID" value="PYH43090.1"/>
    <property type="molecule type" value="Genomic_DNA"/>
</dbReference>
<evidence type="ECO:0000313" key="1">
    <source>
        <dbReference type="EMBL" id="PYH43090.1"/>
    </source>
</evidence>